<dbReference type="Proteomes" id="UP000799750">
    <property type="component" value="Unassembled WGS sequence"/>
</dbReference>
<dbReference type="AlphaFoldDB" id="A0A6A6R821"/>
<organism evidence="1 2">
    <name type="scientific">Lophium mytilinum</name>
    <dbReference type="NCBI Taxonomy" id="390894"/>
    <lineage>
        <taxon>Eukaryota</taxon>
        <taxon>Fungi</taxon>
        <taxon>Dikarya</taxon>
        <taxon>Ascomycota</taxon>
        <taxon>Pezizomycotina</taxon>
        <taxon>Dothideomycetes</taxon>
        <taxon>Pleosporomycetidae</taxon>
        <taxon>Mytilinidiales</taxon>
        <taxon>Mytilinidiaceae</taxon>
        <taxon>Lophium</taxon>
    </lineage>
</organism>
<keyword evidence="2" id="KW-1185">Reference proteome</keyword>
<evidence type="ECO:0000313" key="1">
    <source>
        <dbReference type="EMBL" id="KAF2500544.1"/>
    </source>
</evidence>
<reference evidence="1" key="1">
    <citation type="journal article" date="2020" name="Stud. Mycol.">
        <title>101 Dothideomycetes genomes: a test case for predicting lifestyles and emergence of pathogens.</title>
        <authorList>
            <person name="Haridas S."/>
            <person name="Albert R."/>
            <person name="Binder M."/>
            <person name="Bloem J."/>
            <person name="Labutti K."/>
            <person name="Salamov A."/>
            <person name="Andreopoulos B."/>
            <person name="Baker S."/>
            <person name="Barry K."/>
            <person name="Bills G."/>
            <person name="Bluhm B."/>
            <person name="Cannon C."/>
            <person name="Castanera R."/>
            <person name="Culley D."/>
            <person name="Daum C."/>
            <person name="Ezra D."/>
            <person name="Gonzalez J."/>
            <person name="Henrissat B."/>
            <person name="Kuo A."/>
            <person name="Liang C."/>
            <person name="Lipzen A."/>
            <person name="Lutzoni F."/>
            <person name="Magnuson J."/>
            <person name="Mondo S."/>
            <person name="Nolan M."/>
            <person name="Ohm R."/>
            <person name="Pangilinan J."/>
            <person name="Park H.-J."/>
            <person name="Ramirez L."/>
            <person name="Alfaro M."/>
            <person name="Sun H."/>
            <person name="Tritt A."/>
            <person name="Yoshinaga Y."/>
            <person name="Zwiers L.-H."/>
            <person name="Turgeon B."/>
            <person name="Goodwin S."/>
            <person name="Spatafora J."/>
            <person name="Crous P."/>
            <person name="Grigoriev I."/>
        </authorList>
    </citation>
    <scope>NUCLEOTIDE SEQUENCE</scope>
    <source>
        <strain evidence="1">CBS 269.34</strain>
    </source>
</reference>
<dbReference type="EMBL" id="MU004183">
    <property type="protein sequence ID" value="KAF2500544.1"/>
    <property type="molecule type" value="Genomic_DNA"/>
</dbReference>
<protein>
    <submittedName>
        <fullName evidence="1">Uncharacterized protein</fullName>
    </submittedName>
</protein>
<name>A0A6A6R821_9PEZI</name>
<dbReference type="InterPro" id="IPR027796">
    <property type="entry name" value="OTT_1508_deam-like"/>
</dbReference>
<proteinExistence type="predicted"/>
<sequence length="348" mass="40575">MSESDETIKLEFLKRTPNLDFDQDARDNIHKVLSEWTGAKGKLTFSTRRADVVDALSSKKTFHRYFHCELQLLDKFLDETDVYDYFGCSKLSCFVCWGVLKGTRYRTRDTHAKVYHSCAFPFTLSKGESRYQLLLALKKVQDYMTERVLRQALDTDYAFPDNASLAETLDGPQEWQGKSTRHFTVHDSKNGRVHKIARTRAIRIPVDGHPVSELVNFYKKGIRAEIAEPVPAKRPDWPMLAWITQWWCETARCKSFHRKLFSEVLGGSQKEIMIQGYFHIHDEIPAMNSWCRDLIRDSKGDKIDPGKNFLWRGDLVVYRTIGRAGNTWDIPSDFEYIDEEDDFWKFSS</sequence>
<dbReference type="OrthoDB" id="3774811at2759"/>
<gene>
    <name evidence="1" type="ORF">BU16DRAFT_557007</name>
</gene>
<dbReference type="Pfam" id="PF14441">
    <property type="entry name" value="OTT_1508_deam"/>
    <property type="match status" value="1"/>
</dbReference>
<evidence type="ECO:0000313" key="2">
    <source>
        <dbReference type="Proteomes" id="UP000799750"/>
    </source>
</evidence>
<accession>A0A6A6R821</accession>